<comment type="caution">
    <text evidence="1">The sequence shown here is derived from an EMBL/GenBank/DDBJ whole genome shotgun (WGS) entry which is preliminary data.</text>
</comment>
<dbReference type="Proteomes" id="UP001595791">
    <property type="component" value="Unassembled WGS sequence"/>
</dbReference>
<proteinExistence type="predicted"/>
<reference evidence="2" key="1">
    <citation type="journal article" date="2019" name="Int. J. Syst. Evol. Microbiol.">
        <title>The Global Catalogue of Microorganisms (GCM) 10K type strain sequencing project: providing services to taxonomists for standard genome sequencing and annotation.</title>
        <authorList>
            <consortium name="The Broad Institute Genomics Platform"/>
            <consortium name="The Broad Institute Genome Sequencing Center for Infectious Disease"/>
            <person name="Wu L."/>
            <person name="Ma J."/>
        </authorList>
    </citation>
    <scope>NUCLEOTIDE SEQUENCE [LARGE SCALE GENOMIC DNA]</scope>
    <source>
        <strain evidence="2">LMG 29894</strain>
    </source>
</reference>
<gene>
    <name evidence="1" type="ORF">ACFOW7_09535</name>
</gene>
<accession>A0ABV8MQH7</accession>
<sequence length="172" mass="19856">MTKLLEALPPPAVYLDYLRQRNTLALGSDEARHDWTGLLDKYRAARGYRCHWGVVQQRQWEGTLHWDVVWSETTRLGLRLGLALDEISELCTLCSRELCPEAHGLVELVATVEWSNCSLQALPGEEKVAEDWLLARFLPEVAPTVERLVRNHLYEERRHGRLNERRGPPFCV</sequence>
<evidence type="ECO:0000313" key="2">
    <source>
        <dbReference type="Proteomes" id="UP001595791"/>
    </source>
</evidence>
<evidence type="ECO:0000313" key="1">
    <source>
        <dbReference type="EMBL" id="MFC4159591.1"/>
    </source>
</evidence>
<dbReference type="EMBL" id="JBHSBU010000001">
    <property type="protein sequence ID" value="MFC4159591.1"/>
    <property type="molecule type" value="Genomic_DNA"/>
</dbReference>
<dbReference type="RefSeq" id="WP_378163509.1">
    <property type="nucleotide sequence ID" value="NZ_JBHSBU010000001.1"/>
</dbReference>
<name>A0ABV8MQH7_9NEIS</name>
<protein>
    <submittedName>
        <fullName evidence="1">Uncharacterized protein</fullName>
    </submittedName>
</protein>
<keyword evidence="2" id="KW-1185">Reference proteome</keyword>
<organism evidence="1 2">
    <name type="scientific">Chitinimonas lacunae</name>
    <dbReference type="NCBI Taxonomy" id="1963018"/>
    <lineage>
        <taxon>Bacteria</taxon>
        <taxon>Pseudomonadati</taxon>
        <taxon>Pseudomonadota</taxon>
        <taxon>Betaproteobacteria</taxon>
        <taxon>Neisseriales</taxon>
        <taxon>Chitinibacteraceae</taxon>
        <taxon>Chitinimonas</taxon>
    </lineage>
</organism>